<gene>
    <name evidence="2" type="ORF">GYMLUDRAFT_49593</name>
</gene>
<evidence type="ECO:0000256" key="1">
    <source>
        <dbReference type="SAM" id="MobiDB-lite"/>
    </source>
</evidence>
<feature type="compositionally biased region" description="Polar residues" evidence="1">
    <location>
        <begin position="208"/>
        <end position="239"/>
    </location>
</feature>
<dbReference type="HOGENOM" id="CLU_026927_0_0_1"/>
<dbReference type="Proteomes" id="UP000053593">
    <property type="component" value="Unassembled WGS sequence"/>
</dbReference>
<protein>
    <submittedName>
        <fullName evidence="2">Uncharacterized protein</fullName>
    </submittedName>
</protein>
<feature type="compositionally biased region" description="Low complexity" evidence="1">
    <location>
        <begin position="656"/>
        <end position="665"/>
    </location>
</feature>
<sequence>MYHYFVYDPHIAPKVDQWRHEFTARREARRRRRGRVAVPVSAASTVEHVRSGDSTLDDDASSHPMGGRDFEMETLNRLGLTGMDLPVMGGTATSSSSAVANVDDDTVSVLQWRNGVESATMRRRKGNANSAITRSTSSSSGTAQINQQINQHPTVSSQPPFSPIMPMNMHILTDTETETETDVDTETEADESSSAAAASTTHLYRPNHPNSSSRSQPQSIPNPNARTSNPNVDNRLSSLSSFGDLNNLATPTSSNPFADPVLPRVQAQTFSAFPPPPPPASTMPLAASTSSLGSIHSPSLIPSLSLSHPVPRADIEDNVELLDYVSSTSSGMSVSTGTGTGTTGRGVSPVPSEVVSDVLSSEFSYPGSSVSGGGGGEQERERVGGELVGLSWPTTGSMTATGRTALVEESRTGDRSGRSSTSGSGFGAGAGAGTGSVGARRPLPTGYLTREQIQHLIDLSESQALAQSGSGSGLGMGQGSGSGSHPQSRLSTSASATTTTRSGAPGRVTGASGSVTGTGNGTGTAASSVYASFTSSPDPMLPSSPTASSPPRSPTMTTRSGTSSSRRYFSPFASVEHSPVVEPTLPRRMGGIVGSDSEEYDVRSVSESMSVSDIEEVEGLGYEGRGQGGVGDGVGHTGGSRTPGQGQGFGRRSGESESGSEFSFV</sequence>
<organism evidence="2 3">
    <name type="scientific">Collybiopsis luxurians FD-317 M1</name>
    <dbReference type="NCBI Taxonomy" id="944289"/>
    <lineage>
        <taxon>Eukaryota</taxon>
        <taxon>Fungi</taxon>
        <taxon>Dikarya</taxon>
        <taxon>Basidiomycota</taxon>
        <taxon>Agaricomycotina</taxon>
        <taxon>Agaricomycetes</taxon>
        <taxon>Agaricomycetidae</taxon>
        <taxon>Agaricales</taxon>
        <taxon>Marasmiineae</taxon>
        <taxon>Omphalotaceae</taxon>
        <taxon>Collybiopsis</taxon>
        <taxon>Collybiopsis luxurians</taxon>
    </lineage>
</organism>
<feature type="compositionally biased region" description="Low complexity" evidence="1">
    <location>
        <begin position="488"/>
        <end position="515"/>
    </location>
</feature>
<feature type="region of interest" description="Disordered" evidence="1">
    <location>
        <begin position="363"/>
        <end position="382"/>
    </location>
</feature>
<dbReference type="OrthoDB" id="3246206at2759"/>
<feature type="compositionally biased region" description="Polar residues" evidence="1">
    <location>
        <begin position="392"/>
        <end position="402"/>
    </location>
</feature>
<feature type="region of interest" description="Disordered" evidence="1">
    <location>
        <begin position="465"/>
        <end position="665"/>
    </location>
</feature>
<dbReference type="AlphaFoldDB" id="A0A0D0CDM2"/>
<feature type="compositionally biased region" description="Gly residues" evidence="1">
    <location>
        <begin position="470"/>
        <end position="482"/>
    </location>
</feature>
<feature type="compositionally biased region" description="Acidic residues" evidence="1">
    <location>
        <begin position="175"/>
        <end position="191"/>
    </location>
</feature>
<dbReference type="EMBL" id="KN834834">
    <property type="protein sequence ID" value="KIK53028.1"/>
    <property type="molecule type" value="Genomic_DNA"/>
</dbReference>
<feature type="compositionally biased region" description="Gly residues" evidence="1">
    <location>
        <begin position="621"/>
        <end position="638"/>
    </location>
</feature>
<feature type="region of interest" description="Disordered" evidence="1">
    <location>
        <begin position="118"/>
        <end position="239"/>
    </location>
</feature>
<proteinExistence type="predicted"/>
<name>A0A0D0CDM2_9AGAR</name>
<accession>A0A0D0CDM2</accession>
<evidence type="ECO:0000313" key="2">
    <source>
        <dbReference type="EMBL" id="KIK53028.1"/>
    </source>
</evidence>
<feature type="region of interest" description="Disordered" evidence="1">
    <location>
        <begin position="389"/>
        <end position="443"/>
    </location>
</feature>
<feature type="compositionally biased region" description="Polar residues" evidence="1">
    <location>
        <begin position="144"/>
        <end position="159"/>
    </location>
</feature>
<evidence type="ECO:0000313" key="3">
    <source>
        <dbReference type="Proteomes" id="UP000053593"/>
    </source>
</evidence>
<feature type="compositionally biased region" description="Low complexity" evidence="1">
    <location>
        <begin position="192"/>
        <end position="201"/>
    </location>
</feature>
<feature type="compositionally biased region" description="Basic and acidic residues" evidence="1">
    <location>
        <begin position="406"/>
        <end position="417"/>
    </location>
</feature>
<feature type="compositionally biased region" description="Gly residues" evidence="1">
    <location>
        <begin position="424"/>
        <end position="436"/>
    </location>
</feature>
<feature type="region of interest" description="Disordered" evidence="1">
    <location>
        <begin position="270"/>
        <end position="289"/>
    </location>
</feature>
<feature type="compositionally biased region" description="Low complexity" evidence="1">
    <location>
        <begin position="543"/>
        <end position="567"/>
    </location>
</feature>
<keyword evidence="3" id="KW-1185">Reference proteome</keyword>
<feature type="compositionally biased region" description="Low complexity" evidence="1">
    <location>
        <begin position="128"/>
        <end position="143"/>
    </location>
</feature>
<feature type="region of interest" description="Disordered" evidence="1">
    <location>
        <begin position="329"/>
        <end position="350"/>
    </location>
</feature>
<reference evidence="2 3" key="1">
    <citation type="submission" date="2014-04" db="EMBL/GenBank/DDBJ databases">
        <title>Evolutionary Origins and Diversification of the Mycorrhizal Mutualists.</title>
        <authorList>
            <consortium name="DOE Joint Genome Institute"/>
            <consortium name="Mycorrhizal Genomics Consortium"/>
            <person name="Kohler A."/>
            <person name="Kuo A."/>
            <person name="Nagy L.G."/>
            <person name="Floudas D."/>
            <person name="Copeland A."/>
            <person name="Barry K.W."/>
            <person name="Cichocki N."/>
            <person name="Veneault-Fourrey C."/>
            <person name="LaButti K."/>
            <person name="Lindquist E.A."/>
            <person name="Lipzen A."/>
            <person name="Lundell T."/>
            <person name="Morin E."/>
            <person name="Murat C."/>
            <person name="Riley R."/>
            <person name="Ohm R."/>
            <person name="Sun H."/>
            <person name="Tunlid A."/>
            <person name="Henrissat B."/>
            <person name="Grigoriev I.V."/>
            <person name="Hibbett D.S."/>
            <person name="Martin F."/>
        </authorList>
    </citation>
    <scope>NUCLEOTIDE SEQUENCE [LARGE SCALE GENOMIC DNA]</scope>
    <source>
        <strain evidence="2 3">FD-317 M1</strain>
    </source>
</reference>